<dbReference type="GO" id="GO:0043176">
    <property type="term" value="F:amine binding"/>
    <property type="evidence" value="ECO:0007669"/>
    <property type="project" value="InterPro"/>
</dbReference>
<dbReference type="Pfam" id="PF02098">
    <property type="entry name" value="His_binding"/>
    <property type="match status" value="1"/>
</dbReference>
<dbReference type="InterPro" id="IPR012674">
    <property type="entry name" value="Calycin"/>
</dbReference>
<dbReference type="InterPro" id="IPR002970">
    <property type="entry name" value="Tick_his-bd"/>
</dbReference>
<name>V5GLS0_IXORI</name>
<organism evidence="2">
    <name type="scientific">Ixodes ricinus</name>
    <name type="common">Common tick</name>
    <name type="synonym">Acarus ricinus</name>
    <dbReference type="NCBI Taxonomy" id="34613"/>
    <lineage>
        <taxon>Eukaryota</taxon>
        <taxon>Metazoa</taxon>
        <taxon>Ecdysozoa</taxon>
        <taxon>Arthropoda</taxon>
        <taxon>Chelicerata</taxon>
        <taxon>Arachnida</taxon>
        <taxon>Acari</taxon>
        <taxon>Parasitiformes</taxon>
        <taxon>Ixodida</taxon>
        <taxon>Ixodoidea</taxon>
        <taxon>Ixodidae</taxon>
        <taxon>Ixodinae</taxon>
        <taxon>Ixodes</taxon>
    </lineage>
</organism>
<keyword evidence="1" id="KW-0732">Signal</keyword>
<sequence>MKLVLSLAIFACGSLVGTSGVNPPIMKIRNATGVVEMNATQWVKWRTYNLTDPSRGNPLQCENFKVVEKRTPTNYSLQYTYRSGNRWEARNETLMLYDHDKRGFPYIMYFARKPDDLYATYNLLLYSNYVNCTILRIPFRSQGKRHCDLWMANTTASQEPPELCKQRIY</sequence>
<protein>
    <submittedName>
        <fullName evidence="2">Putative licpodalin-4 1</fullName>
    </submittedName>
</protein>
<evidence type="ECO:0000256" key="1">
    <source>
        <dbReference type="SAM" id="SignalP"/>
    </source>
</evidence>
<feature type="chain" id="PRO_5004733533" evidence="1">
    <location>
        <begin position="21"/>
        <end position="169"/>
    </location>
</feature>
<evidence type="ECO:0000313" key="2">
    <source>
        <dbReference type="EMBL" id="JAB71290.1"/>
    </source>
</evidence>
<dbReference type="EMBL" id="GANP01013178">
    <property type="protein sequence ID" value="JAB71290.1"/>
    <property type="molecule type" value="mRNA"/>
</dbReference>
<dbReference type="Gene3D" id="2.40.128.20">
    <property type="match status" value="1"/>
</dbReference>
<dbReference type="GO" id="GO:0030682">
    <property type="term" value="P:symbiont-mediated perturbation of host defenses"/>
    <property type="evidence" value="ECO:0007669"/>
    <property type="project" value="InterPro"/>
</dbReference>
<dbReference type="SUPFAM" id="SSF50814">
    <property type="entry name" value="Lipocalins"/>
    <property type="match status" value="1"/>
</dbReference>
<accession>V5GLS0</accession>
<reference evidence="2" key="1">
    <citation type="journal article" date="2015" name="Sci. Rep.">
        <title>Tissue- and time-dependent transcription in Ixodes ricinus salivary glands and midguts when blood feeding on the vertebrate host.</title>
        <authorList>
            <person name="Kotsyfakis M."/>
            <person name="Schwarz A."/>
            <person name="Erhart J."/>
            <person name="Ribeiro J.M."/>
        </authorList>
    </citation>
    <scope>NUCLEOTIDE SEQUENCE</scope>
    <source>
        <tissue evidence="2">Salivary gland and midgut</tissue>
    </source>
</reference>
<dbReference type="AlphaFoldDB" id="V5GLS0"/>
<proteinExistence type="evidence at transcript level"/>
<feature type="signal peptide" evidence="1">
    <location>
        <begin position="1"/>
        <end position="20"/>
    </location>
</feature>